<dbReference type="InterPro" id="IPR002939">
    <property type="entry name" value="DnaJ_C"/>
</dbReference>
<dbReference type="PANTHER" id="PTHR24078">
    <property type="entry name" value="DNAJ HOMOLOG SUBFAMILY C MEMBER"/>
    <property type="match status" value="1"/>
</dbReference>
<dbReference type="FunFam" id="2.60.260.20:FF:000002">
    <property type="entry name" value="Dnaj homolog subfamily b member"/>
    <property type="match status" value="1"/>
</dbReference>
<proteinExistence type="predicted"/>
<dbReference type="CDD" id="cd10747">
    <property type="entry name" value="DnaJ_C"/>
    <property type="match status" value="1"/>
</dbReference>
<dbReference type="FunFam" id="2.60.260.20:FF:000006">
    <property type="entry name" value="DnaJ subfamily B member 13"/>
    <property type="match status" value="1"/>
</dbReference>
<protein>
    <recommendedName>
        <fullName evidence="2">J domain-containing protein</fullName>
    </recommendedName>
</protein>
<dbReference type="SUPFAM" id="SSF46565">
    <property type="entry name" value="Chaperone J-domain"/>
    <property type="match status" value="1"/>
</dbReference>
<dbReference type="InterPro" id="IPR008971">
    <property type="entry name" value="HSP40/DnaJ_pept-bd"/>
</dbReference>
<reference evidence="3 4" key="1">
    <citation type="journal article" date="2023" name="Commun. Biol.">
        <title>Reorganization of the ancestral sex-determining regions during the evolution of trioecy in Pleodorina starrii.</title>
        <authorList>
            <person name="Takahashi K."/>
            <person name="Suzuki S."/>
            <person name="Kawai-Toyooka H."/>
            <person name="Yamamoto K."/>
            <person name="Hamaji T."/>
            <person name="Ootsuki R."/>
            <person name="Yamaguchi H."/>
            <person name="Kawachi M."/>
            <person name="Higashiyama T."/>
            <person name="Nozaki H."/>
        </authorList>
    </citation>
    <scope>NUCLEOTIDE SEQUENCE [LARGE SCALE GENOMIC DNA]</scope>
    <source>
        <strain evidence="3 4">NIES-4479</strain>
    </source>
</reference>
<gene>
    <name evidence="3" type="primary">PLEST009077</name>
    <name evidence="3" type="ORF">PLESTB_000619600</name>
</gene>
<dbReference type="GO" id="GO:0006457">
    <property type="term" value="P:protein folding"/>
    <property type="evidence" value="ECO:0007669"/>
    <property type="project" value="InterPro"/>
</dbReference>
<dbReference type="Gene3D" id="1.10.287.110">
    <property type="entry name" value="DnaJ domain"/>
    <property type="match status" value="1"/>
</dbReference>
<dbReference type="InterPro" id="IPR001623">
    <property type="entry name" value="DnaJ_domain"/>
</dbReference>
<dbReference type="SUPFAM" id="SSF49493">
    <property type="entry name" value="HSP40/DnaJ peptide-binding domain"/>
    <property type="match status" value="2"/>
</dbReference>
<dbReference type="PANTHER" id="PTHR24078:SF553">
    <property type="entry name" value="DNAJ HOMOLOG SUBFAMILY B MEMBER 5"/>
    <property type="match status" value="1"/>
</dbReference>
<evidence type="ECO:0000259" key="2">
    <source>
        <dbReference type="PROSITE" id="PS50076"/>
    </source>
</evidence>
<dbReference type="GO" id="GO:0005829">
    <property type="term" value="C:cytosol"/>
    <property type="evidence" value="ECO:0007669"/>
    <property type="project" value="TreeGrafter"/>
</dbReference>
<organism evidence="3 4">
    <name type="scientific">Pleodorina starrii</name>
    <dbReference type="NCBI Taxonomy" id="330485"/>
    <lineage>
        <taxon>Eukaryota</taxon>
        <taxon>Viridiplantae</taxon>
        <taxon>Chlorophyta</taxon>
        <taxon>core chlorophytes</taxon>
        <taxon>Chlorophyceae</taxon>
        <taxon>CS clade</taxon>
        <taxon>Chlamydomonadales</taxon>
        <taxon>Volvocaceae</taxon>
        <taxon>Pleodorina</taxon>
    </lineage>
</organism>
<dbReference type="Pfam" id="PF01556">
    <property type="entry name" value="DnaJ_C"/>
    <property type="match status" value="1"/>
</dbReference>
<evidence type="ECO:0000256" key="1">
    <source>
        <dbReference type="ARBA" id="ARBA00023186"/>
    </source>
</evidence>
<dbReference type="InterPro" id="IPR036869">
    <property type="entry name" value="J_dom_sf"/>
</dbReference>
<dbReference type="Gene3D" id="2.60.260.20">
    <property type="entry name" value="Urease metallochaperone UreE, N-terminal domain"/>
    <property type="match status" value="2"/>
</dbReference>
<accession>A0A9W6F141</accession>
<dbReference type="Pfam" id="PF00226">
    <property type="entry name" value="DnaJ"/>
    <property type="match status" value="1"/>
</dbReference>
<feature type="domain" description="J" evidence="2">
    <location>
        <begin position="4"/>
        <end position="70"/>
    </location>
</feature>
<dbReference type="InterPro" id="IPR051339">
    <property type="entry name" value="DnaJ_subfamily_B"/>
</dbReference>
<dbReference type="InterPro" id="IPR018253">
    <property type="entry name" value="DnaJ_domain_CS"/>
</dbReference>
<dbReference type="Proteomes" id="UP001165080">
    <property type="component" value="Unassembled WGS sequence"/>
</dbReference>
<dbReference type="PROSITE" id="PS50076">
    <property type="entry name" value="DNAJ_2"/>
    <property type="match status" value="1"/>
</dbReference>
<dbReference type="AlphaFoldDB" id="A0A9W6F141"/>
<name>A0A9W6F141_9CHLO</name>
<evidence type="ECO:0000313" key="4">
    <source>
        <dbReference type="Proteomes" id="UP001165080"/>
    </source>
</evidence>
<sequence length="331" mass="35910">MGRDYYAILGVTKTADDNELKKAYRKLAIKWHPDKNPDNKQAAQQKFQEISEAYEVLTDPQKREIYDKFGEEGLKQGMGGGGPGGGGAGFSSFRRPEDIFAEIFGRGGFGMDDDDMGGHPFGGMGGFPFGIGGMGGFPGMGGMGGMGGRRSSGPPKAKAIEHKLNLSLEDLYSGVSKKMKINRKVRGVLAEEIVEINVKPGWKKGTRITFQERGDEEPGIIPADIVFVVDEKPHPVFRREGADLHHTAVLSLADALCGTTLRISHLDGSTLELPVRDVIRPGETKLIRGKGMPITKEPGAFGNLVVRFDVRFPRDLSDATKQQLRGLLPSA</sequence>
<dbReference type="CDD" id="cd06257">
    <property type="entry name" value="DnaJ"/>
    <property type="match status" value="1"/>
</dbReference>
<keyword evidence="4" id="KW-1185">Reference proteome</keyword>
<dbReference type="FunFam" id="1.10.287.110:FF:000034">
    <property type="entry name" value="Chaperone protein DnaJ"/>
    <property type="match status" value="1"/>
</dbReference>
<dbReference type="PROSITE" id="PS00636">
    <property type="entry name" value="DNAJ_1"/>
    <property type="match status" value="1"/>
</dbReference>
<dbReference type="EMBL" id="BRXU01000006">
    <property type="protein sequence ID" value="GLC52349.1"/>
    <property type="molecule type" value="Genomic_DNA"/>
</dbReference>
<evidence type="ECO:0000313" key="3">
    <source>
        <dbReference type="EMBL" id="GLC52349.1"/>
    </source>
</evidence>
<dbReference type="SMART" id="SM00271">
    <property type="entry name" value="DnaJ"/>
    <property type="match status" value="1"/>
</dbReference>
<comment type="caution">
    <text evidence="3">The sequence shown here is derived from an EMBL/GenBank/DDBJ whole genome shotgun (WGS) entry which is preliminary data.</text>
</comment>
<dbReference type="GO" id="GO:0051087">
    <property type="term" value="F:protein-folding chaperone binding"/>
    <property type="evidence" value="ECO:0007669"/>
    <property type="project" value="TreeGrafter"/>
</dbReference>
<dbReference type="PRINTS" id="PR00625">
    <property type="entry name" value="JDOMAIN"/>
</dbReference>
<keyword evidence="1" id="KW-0143">Chaperone</keyword>
<dbReference type="GO" id="GO:0051082">
    <property type="term" value="F:unfolded protein binding"/>
    <property type="evidence" value="ECO:0007669"/>
    <property type="project" value="InterPro"/>
</dbReference>